<dbReference type="OMA" id="SELWIFY"/>
<dbReference type="PANTHER" id="PTHR45632">
    <property type="entry name" value="LD33804P"/>
    <property type="match status" value="1"/>
</dbReference>
<dbReference type="InterPro" id="IPR000210">
    <property type="entry name" value="BTB/POZ_dom"/>
</dbReference>
<dbReference type="InterPro" id="IPR011705">
    <property type="entry name" value="BACK"/>
</dbReference>
<dbReference type="RefSeq" id="XP_013084800.2">
    <property type="nucleotide sequence ID" value="XM_013229346.2"/>
</dbReference>
<proteinExistence type="predicted"/>
<dbReference type="SUPFAM" id="SSF54695">
    <property type="entry name" value="POZ domain"/>
    <property type="match status" value="1"/>
</dbReference>
<dbReference type="AlphaFoldDB" id="A0A9U8EEU1"/>
<dbReference type="CDD" id="cd18186">
    <property type="entry name" value="BTB_POZ_ZBTB_KLHL-like"/>
    <property type="match status" value="1"/>
</dbReference>
<dbReference type="InterPro" id="IPR011333">
    <property type="entry name" value="SKP1/BTB/POZ_sf"/>
</dbReference>
<keyword evidence="1" id="KW-0880">Kelch repeat</keyword>
<keyword evidence="4" id="KW-1185">Reference proteome</keyword>
<evidence type="ECO:0000259" key="3">
    <source>
        <dbReference type="PROSITE" id="PS50097"/>
    </source>
</evidence>
<organism evidence="4 5">
    <name type="scientific">Biomphalaria glabrata</name>
    <name type="common">Bloodfluke planorb</name>
    <name type="synonym">Freshwater snail</name>
    <dbReference type="NCBI Taxonomy" id="6526"/>
    <lineage>
        <taxon>Eukaryota</taxon>
        <taxon>Metazoa</taxon>
        <taxon>Spiralia</taxon>
        <taxon>Lophotrochozoa</taxon>
        <taxon>Mollusca</taxon>
        <taxon>Gastropoda</taxon>
        <taxon>Heterobranchia</taxon>
        <taxon>Euthyneura</taxon>
        <taxon>Panpulmonata</taxon>
        <taxon>Hygrophila</taxon>
        <taxon>Lymnaeoidea</taxon>
        <taxon>Planorbidae</taxon>
        <taxon>Biomphalaria</taxon>
    </lineage>
</organism>
<keyword evidence="2" id="KW-0677">Repeat</keyword>
<evidence type="ECO:0000313" key="4">
    <source>
        <dbReference type="Proteomes" id="UP001165740"/>
    </source>
</evidence>
<dbReference type="GeneID" id="106069647"/>
<dbReference type="Gene3D" id="1.25.40.420">
    <property type="match status" value="1"/>
</dbReference>
<sequence length="595" mass="68468">MAKTSLALSLQTCLGQRWTHEDFSDFTVVVEDMEFECHRFLLASCSGFFSLLLRSDMKENLEKKVTLKNTKKETFSVILNCIYKGEDGLTLDNILDVWHVTHMLDIKYLFEECEQFILSIIDYSNYIQFFRHAKSLSSQTVVSSARTFCLQHFETFKTTQTFMELSFEEINDLIKDTDLHVSSESLAVEAILEWVNGLSRNGDNSVIQSIEASSLFEESKQKSETNLEPNKTLQAKEMSCGSCDSRVNVHEERKGKLSILLSSTRLCLASEDYLENLLTNPLIKSDVNALTMVKDALLFHWKPQHNFNLVNYRKCQDLCNVMAFVRDGNLMFYLLDEKRYIQMLDASTSYTHVATFNSDLFLCCNKFEKGPNNKGKSSYIQYEYFDFPTRTSKTLAKIMNSSTSFFLINKYFIFINGVDVNERILHVQNLCQNQNFLTIQTEAYAKSAFIHDEFLFLFTFVYPDSELQVYTLDKQAIVCVKKIPGPAENIVSFVDKGITYVLQRDGTLSRLQCTGTRDFDLIRLTTIWNFVWNLRGAVCYLDELFLFGECLTDDEKREFSTLPGVFDKLVILDGDYNTNAIAMTIPKSAFTVQMV</sequence>
<gene>
    <name evidence="5" type="primary">LOC106069647</name>
</gene>
<dbReference type="PANTHER" id="PTHR45632:SF3">
    <property type="entry name" value="KELCH-LIKE PROTEIN 32"/>
    <property type="match status" value="1"/>
</dbReference>
<evidence type="ECO:0000313" key="5">
    <source>
        <dbReference type="RefSeq" id="XP_013084800.2"/>
    </source>
</evidence>
<protein>
    <submittedName>
        <fullName evidence="5">Uncharacterized protein LOC106069647 isoform X2</fullName>
    </submittedName>
</protein>
<evidence type="ECO:0000256" key="1">
    <source>
        <dbReference type="ARBA" id="ARBA00022441"/>
    </source>
</evidence>
<dbReference type="PROSITE" id="PS50097">
    <property type="entry name" value="BTB"/>
    <property type="match status" value="1"/>
</dbReference>
<dbReference type="SMART" id="SM00225">
    <property type="entry name" value="BTB"/>
    <property type="match status" value="1"/>
</dbReference>
<feature type="domain" description="BTB" evidence="3">
    <location>
        <begin position="24"/>
        <end position="91"/>
    </location>
</feature>
<dbReference type="Pfam" id="PF07707">
    <property type="entry name" value="BACK"/>
    <property type="match status" value="1"/>
</dbReference>
<dbReference type="Proteomes" id="UP001165740">
    <property type="component" value="Chromosome 11"/>
</dbReference>
<accession>A0A9U8EEU1</accession>
<dbReference type="SMART" id="SM00875">
    <property type="entry name" value="BACK"/>
    <property type="match status" value="1"/>
</dbReference>
<name>A0A9U8EEU1_BIOGL</name>
<reference evidence="5" key="1">
    <citation type="submission" date="2025-08" db="UniProtKB">
        <authorList>
            <consortium name="RefSeq"/>
        </authorList>
    </citation>
    <scope>IDENTIFICATION</scope>
</reference>
<evidence type="ECO:0000256" key="2">
    <source>
        <dbReference type="ARBA" id="ARBA00022737"/>
    </source>
</evidence>
<dbReference type="Pfam" id="PF00651">
    <property type="entry name" value="BTB"/>
    <property type="match status" value="1"/>
</dbReference>
<dbReference type="Gene3D" id="3.30.710.10">
    <property type="entry name" value="Potassium Channel Kv1.1, Chain A"/>
    <property type="match status" value="1"/>
</dbReference>